<dbReference type="Proteomes" id="UP000789860">
    <property type="component" value="Unassembled WGS sequence"/>
</dbReference>
<protein>
    <submittedName>
        <fullName evidence="1">3115_t:CDS:1</fullName>
    </submittedName>
</protein>
<keyword evidence="2" id="KW-1185">Reference proteome</keyword>
<name>A0ACA9LNJ6_9GLOM</name>
<evidence type="ECO:0000313" key="1">
    <source>
        <dbReference type="EMBL" id="CAG8541395.1"/>
    </source>
</evidence>
<reference evidence="1" key="1">
    <citation type="submission" date="2021-06" db="EMBL/GenBank/DDBJ databases">
        <authorList>
            <person name="Kallberg Y."/>
            <person name="Tangrot J."/>
            <person name="Rosling A."/>
        </authorList>
    </citation>
    <scope>NUCLEOTIDE SEQUENCE</scope>
    <source>
        <strain evidence="1">AU212A</strain>
    </source>
</reference>
<comment type="caution">
    <text evidence="1">The sequence shown here is derived from an EMBL/GenBank/DDBJ whole genome shotgun (WGS) entry which is preliminary data.</text>
</comment>
<evidence type="ECO:0000313" key="2">
    <source>
        <dbReference type="Proteomes" id="UP000789860"/>
    </source>
</evidence>
<sequence length="160" mass="19253">MNLIKQYGLSQGFTIRYNKVDNRNKEKEIRKRTILCSRKGTPVAKKDDNKPKQQRESKRYNVKERVLLLRRAGCDVSQILFILKEEFSEEITWIYNDIYNFIYRTQELNNEKFDASKFIQILKLMQEENPEFKFSYMNSLKNDYPKAVAYLVQMEKTVDK</sequence>
<organism evidence="1 2">
    <name type="scientific">Scutellospora calospora</name>
    <dbReference type="NCBI Taxonomy" id="85575"/>
    <lineage>
        <taxon>Eukaryota</taxon>
        <taxon>Fungi</taxon>
        <taxon>Fungi incertae sedis</taxon>
        <taxon>Mucoromycota</taxon>
        <taxon>Glomeromycotina</taxon>
        <taxon>Glomeromycetes</taxon>
        <taxon>Diversisporales</taxon>
        <taxon>Gigasporaceae</taxon>
        <taxon>Scutellospora</taxon>
    </lineage>
</organism>
<dbReference type="EMBL" id="CAJVPM010007047">
    <property type="protein sequence ID" value="CAG8541395.1"/>
    <property type="molecule type" value="Genomic_DNA"/>
</dbReference>
<proteinExistence type="predicted"/>
<gene>
    <name evidence="1" type="ORF">SCALOS_LOCUS4856</name>
</gene>
<accession>A0ACA9LNJ6</accession>